<dbReference type="SUPFAM" id="SSF56935">
    <property type="entry name" value="Porins"/>
    <property type="match status" value="1"/>
</dbReference>
<dbReference type="InterPro" id="IPR008969">
    <property type="entry name" value="CarboxyPept-like_regulatory"/>
</dbReference>
<comment type="subcellular location">
    <subcellularLocation>
        <location evidence="4">Cell outer membrane</location>
        <topology evidence="4">Multi-pass membrane protein</topology>
    </subcellularLocation>
</comment>
<organism evidence="7 8">
    <name type="scientific">Sphingobacterium siyangense</name>
    <dbReference type="NCBI Taxonomy" id="459529"/>
    <lineage>
        <taxon>Bacteria</taxon>
        <taxon>Pseudomonadati</taxon>
        <taxon>Bacteroidota</taxon>
        <taxon>Sphingobacteriia</taxon>
        <taxon>Sphingobacteriales</taxon>
        <taxon>Sphingobacteriaceae</taxon>
        <taxon>Sphingobacterium</taxon>
    </lineage>
</organism>
<dbReference type="Proteomes" id="UP000286402">
    <property type="component" value="Unassembled WGS sequence"/>
</dbReference>
<keyword evidence="5" id="KW-0732">Signal</keyword>
<keyword evidence="8" id="KW-1185">Reference proteome</keyword>
<evidence type="ECO:0000256" key="3">
    <source>
        <dbReference type="ARBA" id="ARBA00023237"/>
    </source>
</evidence>
<proteinExistence type="inferred from homology"/>
<accession>A0A420FHL3</accession>
<dbReference type="Pfam" id="PF13715">
    <property type="entry name" value="CarbopepD_reg_2"/>
    <property type="match status" value="1"/>
</dbReference>
<name>A0A420FHL3_9SPHI</name>
<dbReference type="Gene3D" id="2.170.130.10">
    <property type="entry name" value="TonB-dependent receptor, plug domain"/>
    <property type="match status" value="1"/>
</dbReference>
<dbReference type="EMBL" id="MCAQ01000027">
    <property type="protein sequence ID" value="RKF32417.1"/>
    <property type="molecule type" value="Genomic_DNA"/>
</dbReference>
<dbReference type="NCBIfam" id="TIGR04057">
    <property type="entry name" value="SusC_RagA_signa"/>
    <property type="match status" value="1"/>
</dbReference>
<dbReference type="Pfam" id="PF07660">
    <property type="entry name" value="STN"/>
    <property type="match status" value="1"/>
</dbReference>
<keyword evidence="4" id="KW-0812">Transmembrane</keyword>
<keyword evidence="4" id="KW-1134">Transmembrane beta strand</keyword>
<dbReference type="InterPro" id="IPR011662">
    <property type="entry name" value="Secretin/TonB_short_N"/>
</dbReference>
<dbReference type="NCBIfam" id="TIGR04056">
    <property type="entry name" value="OMP_RagA_SusC"/>
    <property type="match status" value="1"/>
</dbReference>
<protein>
    <recommendedName>
        <fullName evidence="6">Secretin/TonB short N-terminal domain-containing protein</fullName>
    </recommendedName>
</protein>
<dbReference type="InterPro" id="IPR023996">
    <property type="entry name" value="TonB-dep_OMP_SusC/RagA"/>
</dbReference>
<reference evidence="7 8" key="1">
    <citation type="submission" date="2016-07" db="EMBL/GenBank/DDBJ databases">
        <title>Genome analysis of Sphingobacterium siyangense T12B17.</title>
        <authorList>
            <person name="Xu D."/>
            <person name="Su Y."/>
            <person name="Zheng S."/>
        </authorList>
    </citation>
    <scope>NUCLEOTIDE SEQUENCE [LARGE SCALE GENOMIC DNA]</scope>
    <source>
        <strain evidence="7 8">T12B17</strain>
    </source>
</reference>
<sequence>MNFFSPMKRQEKTREFRIPPAFKTLCMIKLSTLSLLSLALGAHASGNAQTVNLSLKKVKVEKVLQEISKQTDLRFFYDEKLLNNLQPISVDANHASISQVLSKALKGQNLSYQILNNTIVISEKQQTDFEITGTVRDSQAALAGVTVSVEGNSALSTKTDANGHFSLRIPEKAVLVFQYMGYTTERITVGNQRTLNVTLQTSTSQLDEVVVVGYGTQRKINLTGAVDQISAKEIENRPVTNLGAALQGLIPNLNITNASGNPSQSAKFNIRGITSINGGEPLILVDNIPVTGDELARLNPNDFENVSVLKDAASAAIYGARGAFGVVLVTTKSAKSEKLQVNVGMSTQWRTTGKLPDVVTDPLTVMQYKHDAAYPLYDLYPDAVREYAKKLQQDPNLPNTILDPTNPEKWAYYGQTDWMKEAYKKMAPTNTLNLSLGKRTDKLSYLFSGEYYKLDGALKYGNDKLNRYNVRNKMDMQVTPWLNFGNNTVLTSRQYEAPVFMGGDFFWNVNRTSSLDVPKNPDGSWTQAGAGLLGLLQEGGRRKENINEFQTTFNAKADLIKNIWTANADVTFRRSFGVTDGYNRPVQYKTGPNATPQYAGGTVPSAYKQQENTRYDVINVYTQYTQQFNDHNVSALVGYNQEYRNTEKNYALKNGLYSADIPSIGLGSGATTVTHSIDDYALQGVFYRLNYDYKGRYLIESNGRLDGSSRFPKGDRWGFFPSVSAGWVLSEEQFFSPLKSAINFLKLRGSYGQLGNQTVYDNNMNPLSYPYLPSMAVDNGIPRVIEGNRPISLNPPLVVAKSLTWERISTINGGIDFNLLNSRLNTTFDIYKRTNEGMLIPGRTLPGAFGADAPNFNAADMKTNGWDLRISWKDKFDLAGSPFHYNATFTLANSKATITKFDNPTGDIRQHYAGQRIGEIWGLQADGFFQNEDELAKLDQTDVGTDDQQYKYYVGDIKFKDIAGGPDGGPDGKITKGKQTLADHGDLKILGNSEIQYPYSLDLSGSWKGFDLRVFLQGVGKRDWYPPGSQIYFWGIYAQPWTNVTKQNLDHWSPDNRDGYFPRIKSYSAEDTGQELGIPNTRYLQNAAYLRVKNITFGYSLSQNFTKRIGLQAVRFYVSGENLFERSGLKVSIDPEALGDTRVYPFQRTYAFGLNVKF</sequence>
<dbReference type="InterPro" id="IPR012910">
    <property type="entry name" value="Plug_dom"/>
</dbReference>
<feature type="domain" description="Secretin/TonB short N-terminal" evidence="6">
    <location>
        <begin position="73"/>
        <end position="124"/>
    </location>
</feature>
<feature type="signal peptide" evidence="5">
    <location>
        <begin position="1"/>
        <end position="44"/>
    </location>
</feature>
<evidence type="ECO:0000313" key="7">
    <source>
        <dbReference type="EMBL" id="RKF32417.1"/>
    </source>
</evidence>
<evidence type="ECO:0000313" key="8">
    <source>
        <dbReference type="Proteomes" id="UP000286402"/>
    </source>
</evidence>
<dbReference type="SUPFAM" id="SSF49464">
    <property type="entry name" value="Carboxypeptidase regulatory domain-like"/>
    <property type="match status" value="1"/>
</dbReference>
<evidence type="ECO:0000256" key="1">
    <source>
        <dbReference type="ARBA" id="ARBA00022448"/>
    </source>
</evidence>
<dbReference type="SMART" id="SM00965">
    <property type="entry name" value="STN"/>
    <property type="match status" value="1"/>
</dbReference>
<dbReference type="Gene3D" id="3.55.50.30">
    <property type="match status" value="1"/>
</dbReference>
<dbReference type="InterPro" id="IPR037066">
    <property type="entry name" value="Plug_dom_sf"/>
</dbReference>
<keyword evidence="3 4" id="KW-0998">Cell outer membrane</keyword>
<feature type="chain" id="PRO_5019384580" description="Secretin/TonB short N-terminal domain-containing protein" evidence="5">
    <location>
        <begin position="45"/>
        <end position="1158"/>
    </location>
</feature>
<dbReference type="Pfam" id="PF07715">
    <property type="entry name" value="Plug"/>
    <property type="match status" value="1"/>
</dbReference>
<dbReference type="InterPro" id="IPR039426">
    <property type="entry name" value="TonB-dep_rcpt-like"/>
</dbReference>
<dbReference type="InterPro" id="IPR023997">
    <property type="entry name" value="TonB-dep_OMP_SusC/RagA_CS"/>
</dbReference>
<gene>
    <name evidence="7" type="ORF">BCY89_14645</name>
</gene>
<comment type="similarity">
    <text evidence="4">Belongs to the TonB-dependent receptor family.</text>
</comment>
<dbReference type="PROSITE" id="PS52016">
    <property type="entry name" value="TONB_DEPENDENT_REC_3"/>
    <property type="match status" value="1"/>
</dbReference>
<dbReference type="Gene3D" id="2.60.40.1120">
    <property type="entry name" value="Carboxypeptidase-like, regulatory domain"/>
    <property type="match status" value="1"/>
</dbReference>
<evidence type="ECO:0000259" key="6">
    <source>
        <dbReference type="SMART" id="SM00965"/>
    </source>
</evidence>
<keyword evidence="1 4" id="KW-0813">Transport</keyword>
<evidence type="ECO:0000256" key="5">
    <source>
        <dbReference type="SAM" id="SignalP"/>
    </source>
</evidence>
<dbReference type="GO" id="GO:0009279">
    <property type="term" value="C:cell outer membrane"/>
    <property type="evidence" value="ECO:0007669"/>
    <property type="project" value="UniProtKB-SubCell"/>
</dbReference>
<comment type="caution">
    <text evidence="7">The sequence shown here is derived from an EMBL/GenBank/DDBJ whole genome shotgun (WGS) entry which is preliminary data.</text>
</comment>
<keyword evidence="2 4" id="KW-0472">Membrane</keyword>
<evidence type="ECO:0000256" key="2">
    <source>
        <dbReference type="ARBA" id="ARBA00023136"/>
    </source>
</evidence>
<dbReference type="AlphaFoldDB" id="A0A420FHL3"/>
<evidence type="ECO:0000256" key="4">
    <source>
        <dbReference type="PROSITE-ProRule" id="PRU01360"/>
    </source>
</evidence>